<dbReference type="GO" id="GO:0046872">
    <property type="term" value="F:metal ion binding"/>
    <property type="evidence" value="ECO:0007669"/>
    <property type="project" value="UniProtKB-KW"/>
</dbReference>
<comment type="pathway">
    <text evidence="7 8">Porphyrin-containing compound metabolism; protoheme biosynthesis; protoheme from protoporphyrin-IX: step 1/1.</text>
</comment>
<dbReference type="GO" id="GO:0005737">
    <property type="term" value="C:cytoplasm"/>
    <property type="evidence" value="ECO:0007669"/>
    <property type="project" value="UniProtKB-SubCell"/>
</dbReference>
<evidence type="ECO:0000256" key="2">
    <source>
        <dbReference type="ARBA" id="ARBA00023004"/>
    </source>
</evidence>
<name>A0A2P2D8A9_9LEPT</name>
<evidence type="ECO:0000313" key="10">
    <source>
        <dbReference type="Proteomes" id="UP000245206"/>
    </source>
</evidence>
<protein>
    <recommendedName>
        <fullName evidence="7 8">Ferrochelatase</fullName>
        <ecNumber evidence="7 8">4.98.1.1</ecNumber>
    </recommendedName>
    <alternativeName>
        <fullName evidence="7">Heme synthase</fullName>
    </alternativeName>
    <alternativeName>
        <fullName evidence="7">Protoheme ferro-lyase</fullName>
    </alternativeName>
</protein>
<proteinExistence type="inferred from homology"/>
<dbReference type="EMBL" id="BFAZ01000001">
    <property type="protein sequence ID" value="GBF40821.1"/>
    <property type="molecule type" value="Genomic_DNA"/>
</dbReference>
<dbReference type="SUPFAM" id="SSF53800">
    <property type="entry name" value="Chelatase"/>
    <property type="match status" value="1"/>
</dbReference>
<keyword evidence="7 8" id="KW-0963">Cytoplasm</keyword>
<sequence>MEPSEPNWGKMGKPFIFVLDTRTVTTSPMTTNYDKTLILVNLGGPRTSSEIEVFLRDLFSDPFVFDLPLPEFFRIRLARFIAKKRAPKVQKTYESMGFGGGSPLVDETEKQAKVLELILNQQTKVKWKVKVSMTCGYPNIREDEFTKPDANTLYLPLYPQFSRSTVLSTLAILESRFGECPVGSGGYIPHFGLEPKYHQIIARFICEFFTNQLESDEFLHYPKETPNCDWKDLDLIFSAHGVPMRLIHKGDRYMEEVEISVKKISEELRKFGFRGNVHVSYQSKVGPAKWTEPNTIQMITKLSKEGKHIAVYPISFVSDHLETLEEIGEQFKELTLENGGKSFVRIPAFGTYKPFMEYLAERVLLADTSVKDCICKKNGGESLKHCRFKN</sequence>
<dbReference type="UniPathway" id="UPA00252">
    <property type="reaction ID" value="UER00325"/>
</dbReference>
<dbReference type="InterPro" id="IPR033644">
    <property type="entry name" value="Ferrochelatase_C"/>
</dbReference>
<dbReference type="Pfam" id="PF00762">
    <property type="entry name" value="Ferrochelatase"/>
    <property type="match status" value="1"/>
</dbReference>
<evidence type="ECO:0000256" key="1">
    <source>
        <dbReference type="ARBA" id="ARBA00007718"/>
    </source>
</evidence>
<comment type="subcellular location">
    <subcellularLocation>
        <location evidence="7 8">Cytoplasm</location>
    </subcellularLocation>
</comment>
<evidence type="ECO:0000256" key="4">
    <source>
        <dbReference type="ARBA" id="ARBA00023239"/>
    </source>
</evidence>
<gene>
    <name evidence="7 9" type="primary">hemH</name>
    <name evidence="9" type="ORF">LPTSP2_00870</name>
</gene>
<evidence type="ECO:0000313" key="9">
    <source>
        <dbReference type="EMBL" id="GBF40821.1"/>
    </source>
</evidence>
<dbReference type="EC" id="4.98.1.1" evidence="7 8"/>
<comment type="catalytic activity">
    <reaction evidence="7 8">
        <text>heme b + 2 H(+) = protoporphyrin IX + Fe(2+)</text>
        <dbReference type="Rhea" id="RHEA:22584"/>
        <dbReference type="ChEBI" id="CHEBI:15378"/>
        <dbReference type="ChEBI" id="CHEBI:29033"/>
        <dbReference type="ChEBI" id="CHEBI:57306"/>
        <dbReference type="ChEBI" id="CHEBI:60344"/>
        <dbReference type="EC" id="4.98.1.1"/>
    </reaction>
</comment>
<evidence type="ECO:0000256" key="7">
    <source>
        <dbReference type="HAMAP-Rule" id="MF_00323"/>
    </source>
</evidence>
<dbReference type="Proteomes" id="UP000245206">
    <property type="component" value="Unassembled WGS sequence"/>
</dbReference>
<dbReference type="GO" id="GO:0004325">
    <property type="term" value="F:ferrochelatase activity"/>
    <property type="evidence" value="ECO:0007669"/>
    <property type="project" value="UniProtKB-UniRule"/>
</dbReference>
<keyword evidence="5 7" id="KW-0627">Porphyrin biosynthesis</keyword>
<feature type="binding site" evidence="7">
    <location>
        <position position="240"/>
    </location>
    <ligand>
        <name>Fe(2+)</name>
        <dbReference type="ChEBI" id="CHEBI:29033"/>
    </ligand>
</feature>
<dbReference type="GO" id="GO:0006783">
    <property type="term" value="P:heme biosynthetic process"/>
    <property type="evidence" value="ECO:0007669"/>
    <property type="project" value="UniProtKB-UniRule"/>
</dbReference>
<dbReference type="PANTHER" id="PTHR11108">
    <property type="entry name" value="FERROCHELATASE"/>
    <property type="match status" value="1"/>
</dbReference>
<comment type="catalytic activity">
    <reaction evidence="6">
        <text>Fe-coproporphyrin III + 2 H(+) = coproporphyrin III + Fe(2+)</text>
        <dbReference type="Rhea" id="RHEA:49572"/>
        <dbReference type="ChEBI" id="CHEBI:15378"/>
        <dbReference type="ChEBI" id="CHEBI:29033"/>
        <dbReference type="ChEBI" id="CHEBI:68438"/>
        <dbReference type="ChEBI" id="CHEBI:131725"/>
        <dbReference type="EC" id="4.99.1.9"/>
    </reaction>
    <physiologicalReaction direction="right-to-left" evidence="6">
        <dbReference type="Rhea" id="RHEA:49574"/>
    </physiologicalReaction>
</comment>
<dbReference type="CDD" id="cd00419">
    <property type="entry name" value="Ferrochelatase_C"/>
    <property type="match status" value="1"/>
</dbReference>
<dbReference type="InterPro" id="IPR019772">
    <property type="entry name" value="Ferrochelatase_AS"/>
</dbReference>
<dbReference type="InterPro" id="IPR001015">
    <property type="entry name" value="Ferrochelatase"/>
</dbReference>
<feature type="binding site" evidence="7">
    <location>
        <position position="322"/>
    </location>
    <ligand>
        <name>Fe(2+)</name>
        <dbReference type="ChEBI" id="CHEBI:29033"/>
    </ligand>
</feature>
<keyword evidence="10" id="KW-1185">Reference proteome</keyword>
<dbReference type="HAMAP" id="MF_00323">
    <property type="entry name" value="Ferrochelatase"/>
    <property type="match status" value="1"/>
</dbReference>
<keyword evidence="4 7" id="KW-0456">Lyase</keyword>
<dbReference type="PANTHER" id="PTHR11108:SF1">
    <property type="entry name" value="FERROCHELATASE, MITOCHONDRIAL"/>
    <property type="match status" value="1"/>
</dbReference>
<keyword evidence="7" id="KW-0479">Metal-binding</keyword>
<dbReference type="AlphaFoldDB" id="A0A2P2D8A9"/>
<evidence type="ECO:0000256" key="3">
    <source>
        <dbReference type="ARBA" id="ARBA00023133"/>
    </source>
</evidence>
<dbReference type="Gene3D" id="3.40.50.1400">
    <property type="match status" value="2"/>
</dbReference>
<dbReference type="InterPro" id="IPR033659">
    <property type="entry name" value="Ferrochelatase_N"/>
</dbReference>
<keyword evidence="3 7" id="KW-0350">Heme biosynthesis</keyword>
<keyword evidence="2 7" id="KW-0408">Iron</keyword>
<comment type="function">
    <text evidence="7 8">Catalyzes the ferrous insertion into protoporphyrin IX.</text>
</comment>
<dbReference type="NCBIfam" id="TIGR00109">
    <property type="entry name" value="hemH"/>
    <property type="match status" value="1"/>
</dbReference>
<reference evidence="10" key="1">
    <citation type="journal article" date="2019" name="Microbiol. Immunol.">
        <title>Molecular and phenotypic characterization of Leptospira johnsonii sp. nov., Leptospira ellinghausenii sp. nov. and Leptospira ryugenii sp. nov. isolated from soil and water in Japan.</title>
        <authorList>
            <person name="Masuzawa T."/>
            <person name="Saito M."/>
            <person name="Nakao R."/>
            <person name="Nikaido Y."/>
            <person name="Matsumoto M."/>
            <person name="Ogawa M."/>
            <person name="Yokoyama M."/>
            <person name="Hidaka Y."/>
            <person name="Tomita J."/>
            <person name="Sakakibara K."/>
            <person name="Suzuki K."/>
            <person name="Yasuda S."/>
            <person name="Sato H."/>
            <person name="Yamaguchi M."/>
            <person name="Yoshida S.I."/>
            <person name="Koizumi N."/>
            <person name="Kawamura Y."/>
        </authorList>
    </citation>
    <scope>NUCLEOTIDE SEQUENCE [LARGE SCALE GENOMIC DNA]</scope>
    <source>
        <strain evidence="10">E18</strain>
    </source>
</reference>
<organism evidence="9 10">
    <name type="scientific">Leptospira ellinghausenii</name>
    <dbReference type="NCBI Taxonomy" id="1917822"/>
    <lineage>
        <taxon>Bacteria</taxon>
        <taxon>Pseudomonadati</taxon>
        <taxon>Spirochaetota</taxon>
        <taxon>Spirochaetia</taxon>
        <taxon>Leptospirales</taxon>
        <taxon>Leptospiraceae</taxon>
        <taxon>Leptospira</taxon>
    </lineage>
</organism>
<accession>A0A2P2D8A9</accession>
<evidence type="ECO:0000256" key="6">
    <source>
        <dbReference type="ARBA" id="ARBA00024536"/>
    </source>
</evidence>
<comment type="similarity">
    <text evidence="1 7 8">Belongs to the ferrochelatase family.</text>
</comment>
<dbReference type="CDD" id="cd03411">
    <property type="entry name" value="Ferrochelatase_N"/>
    <property type="match status" value="1"/>
</dbReference>
<comment type="caution">
    <text evidence="9">The sequence shown here is derived from an EMBL/GenBank/DDBJ whole genome shotgun (WGS) entry which is preliminary data.</text>
</comment>
<dbReference type="PROSITE" id="PS00534">
    <property type="entry name" value="FERROCHELATASE"/>
    <property type="match status" value="1"/>
</dbReference>
<evidence type="ECO:0000256" key="5">
    <source>
        <dbReference type="ARBA" id="ARBA00023244"/>
    </source>
</evidence>
<evidence type="ECO:0000256" key="8">
    <source>
        <dbReference type="RuleBase" id="RU000607"/>
    </source>
</evidence>